<comment type="caution">
    <text evidence="4">The sequence shown here is derived from an EMBL/GenBank/DDBJ whole genome shotgun (WGS) entry which is preliminary data.</text>
</comment>
<proteinExistence type="predicted"/>
<feature type="transmembrane region" description="Helical" evidence="2">
    <location>
        <begin position="26"/>
        <end position="48"/>
    </location>
</feature>
<dbReference type="Pfam" id="PF01569">
    <property type="entry name" value="PAP2"/>
    <property type="match status" value="1"/>
</dbReference>
<dbReference type="Gene3D" id="1.20.144.10">
    <property type="entry name" value="Phosphatidic acid phosphatase type 2/haloperoxidase"/>
    <property type="match status" value="1"/>
</dbReference>
<reference evidence="4 5" key="1">
    <citation type="submission" date="2012-08" db="EMBL/GenBank/DDBJ databases">
        <title>Whole genome shotgun sequence of Gordonia rhizosphera NBRC 16068.</title>
        <authorList>
            <person name="Takarada H."/>
            <person name="Isaki S."/>
            <person name="Hosoyama A."/>
            <person name="Tsuchikane K."/>
            <person name="Katsumata H."/>
            <person name="Baba S."/>
            <person name="Ohji S."/>
            <person name="Yamazaki S."/>
            <person name="Fujita N."/>
        </authorList>
    </citation>
    <scope>NUCLEOTIDE SEQUENCE [LARGE SCALE GENOMIC DNA]</scope>
    <source>
        <strain evidence="4 5">NBRC 16068</strain>
    </source>
</reference>
<dbReference type="STRING" id="1108045.GORHZ_245_00100"/>
<dbReference type="eggNOG" id="COG0671">
    <property type="taxonomic scope" value="Bacteria"/>
</dbReference>
<evidence type="ECO:0000256" key="2">
    <source>
        <dbReference type="SAM" id="Phobius"/>
    </source>
</evidence>
<evidence type="ECO:0000313" key="5">
    <source>
        <dbReference type="Proteomes" id="UP000008363"/>
    </source>
</evidence>
<dbReference type="AlphaFoldDB" id="K6WNS1"/>
<dbReference type="Proteomes" id="UP000008363">
    <property type="component" value="Unassembled WGS sequence"/>
</dbReference>
<accession>K6WNS1</accession>
<evidence type="ECO:0000256" key="1">
    <source>
        <dbReference type="SAM" id="MobiDB-lite"/>
    </source>
</evidence>
<feature type="transmembrane region" description="Helical" evidence="2">
    <location>
        <begin position="205"/>
        <end position="220"/>
    </location>
</feature>
<gene>
    <name evidence="4" type="ORF">GORHZ_245_00100</name>
</gene>
<dbReference type="SMART" id="SM00014">
    <property type="entry name" value="acidPPc"/>
    <property type="match status" value="1"/>
</dbReference>
<protein>
    <recommendedName>
        <fullName evidence="3">Phosphatidic acid phosphatase type 2/haloperoxidase domain-containing protein</fullName>
    </recommendedName>
</protein>
<feature type="transmembrane region" description="Helical" evidence="2">
    <location>
        <begin position="178"/>
        <end position="199"/>
    </location>
</feature>
<feature type="transmembrane region" description="Helical" evidence="2">
    <location>
        <begin position="151"/>
        <end position="171"/>
    </location>
</feature>
<feature type="transmembrane region" description="Helical" evidence="2">
    <location>
        <begin position="111"/>
        <end position="131"/>
    </location>
</feature>
<keyword evidence="5" id="KW-1185">Reference proteome</keyword>
<dbReference type="EMBL" id="BAHC01000245">
    <property type="protein sequence ID" value="GAB93772.1"/>
    <property type="molecule type" value="Genomic_DNA"/>
</dbReference>
<evidence type="ECO:0000259" key="3">
    <source>
        <dbReference type="SMART" id="SM00014"/>
    </source>
</evidence>
<feature type="domain" description="Phosphatidic acid phosphatase type 2/haloperoxidase" evidence="3">
    <location>
        <begin position="108"/>
        <end position="220"/>
    </location>
</feature>
<evidence type="ECO:0000313" key="4">
    <source>
        <dbReference type="EMBL" id="GAB93772.1"/>
    </source>
</evidence>
<dbReference type="InterPro" id="IPR036938">
    <property type="entry name" value="PAP2/HPO_sf"/>
</dbReference>
<dbReference type="InterPro" id="IPR000326">
    <property type="entry name" value="PAP2/HPO"/>
</dbReference>
<name>K6WNS1_9ACTN</name>
<dbReference type="SUPFAM" id="SSF48317">
    <property type="entry name" value="Acid phosphatase/Vanadium-dependent haloperoxidase"/>
    <property type="match status" value="1"/>
</dbReference>
<feature type="region of interest" description="Disordered" evidence="1">
    <location>
        <begin position="1"/>
        <end position="20"/>
    </location>
</feature>
<feature type="compositionally biased region" description="Low complexity" evidence="1">
    <location>
        <begin position="1"/>
        <end position="15"/>
    </location>
</feature>
<dbReference type="CDD" id="cd01610">
    <property type="entry name" value="PAP2_like"/>
    <property type="match status" value="1"/>
</dbReference>
<keyword evidence="2" id="KW-0812">Transmembrane</keyword>
<keyword evidence="2" id="KW-0472">Membrane</keyword>
<sequence length="312" mass="32617">MVTHYPLPVTTATTPPTGPRRRVRSWVWAVASVLVAGVAFVFAVRTALGQRIDQALFDTSRSVAPASEVPTILDYHVVSNPSLWIGAAAAVVVLSQIRWGPQRGRSTAGRAGVAAVLLLFPPVVALVARVLRDDVLVRPQLHDWIPETINSAPSGHAAAATAFVVALILATPTRVRPMVALIAGSWLVVIEFGVIAAGWHRPSDVVISTILVAGVGALLPDPHRGEVGTMPFTRVLTGVGIVIAGPVIVAMYYPELWPVTTTVGIATVAAVMLAVLLPGAGTQPVRVASEDLPDAMVLPGVGDHGMDRASVS</sequence>
<organism evidence="4 5">
    <name type="scientific">Gordonia rhizosphera NBRC 16068</name>
    <dbReference type="NCBI Taxonomy" id="1108045"/>
    <lineage>
        <taxon>Bacteria</taxon>
        <taxon>Bacillati</taxon>
        <taxon>Actinomycetota</taxon>
        <taxon>Actinomycetes</taxon>
        <taxon>Mycobacteriales</taxon>
        <taxon>Gordoniaceae</taxon>
        <taxon>Gordonia</taxon>
    </lineage>
</organism>
<keyword evidence="2" id="KW-1133">Transmembrane helix</keyword>
<feature type="transmembrane region" description="Helical" evidence="2">
    <location>
        <begin position="259"/>
        <end position="277"/>
    </location>
</feature>
<feature type="transmembrane region" description="Helical" evidence="2">
    <location>
        <begin position="232"/>
        <end position="253"/>
    </location>
</feature>
<feature type="transmembrane region" description="Helical" evidence="2">
    <location>
        <begin position="82"/>
        <end position="99"/>
    </location>
</feature>